<feature type="transmembrane region" description="Helical" evidence="2">
    <location>
        <begin position="296"/>
        <end position="313"/>
    </location>
</feature>
<dbReference type="EMBL" id="JABEPQ010000002">
    <property type="protein sequence ID" value="NNM46349.1"/>
    <property type="molecule type" value="Genomic_DNA"/>
</dbReference>
<evidence type="ECO:0000256" key="2">
    <source>
        <dbReference type="SAM" id="Phobius"/>
    </source>
</evidence>
<feature type="transmembrane region" description="Helical" evidence="2">
    <location>
        <begin position="99"/>
        <end position="117"/>
    </location>
</feature>
<feature type="transmembrane region" description="Helical" evidence="2">
    <location>
        <begin position="68"/>
        <end position="87"/>
    </location>
</feature>
<sequence>MVLVAAVIGTRMPHLAPLWVCTMALGVLLGLRGAKVPVTTAEYRGWRYFLTATVALSSVLTLRETLGGHPAVFVGGAIAATALALAAGEPRSPSRLSTAGFVGLLAIEAFGLIRLASFGDGAHIDVLVFLNEGSHRMVSGIDPYLPGYPNIYDPRVSPQLYGPGIVGPDNRLTVGLPYMPVTLVATVPAYLLGDARFAAVALILAASALMFWSGPVNARPAAILLAYAPGLGQMVLNGWTETMIVAGFAFAVVAARCRRWLLAAALLGVAFASKQYFVVAVPCLWLLRPYATRQRIAAFVTVPLVVTLPFLLWHPRAFWRSIVEFQLLQPLREDSLSFLTWSVSEFGWSGFTAAAPLSLGAGVACAAVLAWRSRPGADTFLLATGVSLFVTTALSKQAFLNYYFLVGGLLLLSGWARAAARGSEEASLPHHDGFTEPSAPTIDGRSGTSLTFAANR</sequence>
<keyword evidence="4" id="KW-1185">Reference proteome</keyword>
<evidence type="ECO:0000256" key="1">
    <source>
        <dbReference type="SAM" id="MobiDB-lite"/>
    </source>
</evidence>
<evidence type="ECO:0000313" key="4">
    <source>
        <dbReference type="Proteomes" id="UP000588586"/>
    </source>
</evidence>
<feature type="transmembrane region" description="Helical" evidence="2">
    <location>
        <begin position="46"/>
        <end position="62"/>
    </location>
</feature>
<accession>A0A849HGM8</accession>
<proteinExistence type="predicted"/>
<dbReference type="AlphaFoldDB" id="A0A849HGM8"/>
<dbReference type="Proteomes" id="UP000588586">
    <property type="component" value="Unassembled WGS sequence"/>
</dbReference>
<dbReference type="RefSeq" id="WP_171243461.1">
    <property type="nucleotide sequence ID" value="NZ_JABEPQ010000002.1"/>
</dbReference>
<evidence type="ECO:0000313" key="3">
    <source>
        <dbReference type="EMBL" id="NNM46349.1"/>
    </source>
</evidence>
<comment type="caution">
    <text evidence="3">The sequence shown here is derived from an EMBL/GenBank/DDBJ whole genome shotgun (WGS) entry which is preliminary data.</text>
</comment>
<feature type="transmembrane region" description="Helical" evidence="2">
    <location>
        <begin position="195"/>
        <end position="213"/>
    </location>
</feature>
<feature type="transmembrane region" description="Helical" evidence="2">
    <location>
        <begin position="260"/>
        <end position="287"/>
    </location>
</feature>
<keyword evidence="2" id="KW-1133">Transmembrane helix</keyword>
<keyword evidence="2" id="KW-0472">Membrane</keyword>
<name>A0A849HGM8_9MICO</name>
<organism evidence="3 4">
    <name type="scientific">Knoellia koreensis</name>
    <dbReference type="NCBI Taxonomy" id="2730921"/>
    <lineage>
        <taxon>Bacteria</taxon>
        <taxon>Bacillati</taxon>
        <taxon>Actinomycetota</taxon>
        <taxon>Actinomycetes</taxon>
        <taxon>Micrococcales</taxon>
        <taxon>Intrasporangiaceae</taxon>
        <taxon>Knoellia</taxon>
    </lineage>
</organism>
<gene>
    <name evidence="3" type="ORF">HJG52_10060</name>
</gene>
<feature type="region of interest" description="Disordered" evidence="1">
    <location>
        <begin position="427"/>
        <end position="448"/>
    </location>
</feature>
<feature type="transmembrane region" description="Helical" evidence="2">
    <location>
        <begin position="234"/>
        <end position="254"/>
    </location>
</feature>
<protein>
    <recommendedName>
        <fullName evidence="5">DUF2029 domain-containing protein</fullName>
    </recommendedName>
</protein>
<keyword evidence="2" id="KW-0812">Transmembrane</keyword>
<feature type="transmembrane region" description="Helical" evidence="2">
    <location>
        <begin position="400"/>
        <end position="420"/>
    </location>
</feature>
<reference evidence="3 4" key="1">
    <citation type="submission" date="2020-04" db="EMBL/GenBank/DDBJ databases">
        <title>Knoellia sp. isolate from air conditioner.</title>
        <authorList>
            <person name="Chea S."/>
            <person name="Kim D.-U."/>
        </authorList>
    </citation>
    <scope>NUCLEOTIDE SEQUENCE [LARGE SCALE GENOMIC DNA]</scope>
    <source>
        <strain evidence="3 4">DB2414S</strain>
    </source>
</reference>
<evidence type="ECO:0008006" key="5">
    <source>
        <dbReference type="Google" id="ProtNLM"/>
    </source>
</evidence>
<feature type="transmembrane region" description="Helical" evidence="2">
    <location>
        <begin position="16"/>
        <end position="34"/>
    </location>
</feature>